<dbReference type="InterPro" id="IPR050124">
    <property type="entry name" value="tRNA_CCA-adding_enzyme"/>
</dbReference>
<feature type="domain" description="HD" evidence="2">
    <location>
        <begin position="59"/>
        <end position="144"/>
    </location>
</feature>
<dbReference type="EMBL" id="CDNY01000029">
    <property type="protein sequence ID" value="CEN31792.1"/>
    <property type="molecule type" value="Genomic_DNA"/>
</dbReference>
<dbReference type="RefSeq" id="WP_055328365.1">
    <property type="nucleotide sequence ID" value="NZ_CDNQ01000003.1"/>
</dbReference>
<dbReference type="Proteomes" id="UP000049685">
    <property type="component" value="Unassembled WGS sequence"/>
</dbReference>
<gene>
    <name evidence="3" type="ORF">UMC4404_29781</name>
</gene>
<evidence type="ECO:0000313" key="4">
    <source>
        <dbReference type="Proteomes" id="UP000049685"/>
    </source>
</evidence>
<dbReference type="Pfam" id="PF01966">
    <property type="entry name" value="HD"/>
    <property type="match status" value="1"/>
</dbReference>
<sequence>MENNLIFNEISKHLVSDKKPSEYIKRLLSKEKLNTDLENKLFNLSLIEQNKKYHPEGNVLNHVFMVLDEAAQIKDFSSDKLAFMWAALLHDIGKLTTTRVRKGRITSYNHDIEGEKISKQIMDKLTDNENLKYKISKLVKFHMQPLFFDKNLPFLDCENMIKEINYNDVLLLSKADRAGRGNITTEIRQKELENIKKFEAYLKTREGK</sequence>
<evidence type="ECO:0000313" key="3">
    <source>
        <dbReference type="EMBL" id="CEN31792.1"/>
    </source>
</evidence>
<dbReference type="GO" id="GO:0000166">
    <property type="term" value="F:nucleotide binding"/>
    <property type="evidence" value="ECO:0007669"/>
    <property type="project" value="UniProtKB-KW"/>
</dbReference>
<keyword evidence="1" id="KW-0547">Nucleotide-binding</keyword>
<name>A0A9P1L1T2_PARSO</name>
<accession>A0A9P1L1T2</accession>
<dbReference type="AlphaFoldDB" id="A0A9P1L1T2"/>
<dbReference type="InterPro" id="IPR006674">
    <property type="entry name" value="HD_domain"/>
</dbReference>
<evidence type="ECO:0000256" key="1">
    <source>
        <dbReference type="ARBA" id="ARBA00022741"/>
    </source>
</evidence>
<dbReference type="PANTHER" id="PTHR47545:SF2">
    <property type="entry name" value="CC-ADDING TRNA NUCLEOTIDYLTRANSFERASE"/>
    <property type="match status" value="1"/>
</dbReference>
<dbReference type="InterPro" id="IPR003607">
    <property type="entry name" value="HD/PDEase_dom"/>
</dbReference>
<dbReference type="CDD" id="cd00077">
    <property type="entry name" value="HDc"/>
    <property type="match status" value="1"/>
</dbReference>
<dbReference type="PANTHER" id="PTHR47545">
    <property type="entry name" value="MULTIFUNCTIONAL CCA PROTEIN"/>
    <property type="match status" value="1"/>
</dbReference>
<proteinExistence type="predicted"/>
<protein>
    <submittedName>
        <fullName evidence="3">HD domain-containing protein</fullName>
    </submittedName>
</protein>
<comment type="caution">
    <text evidence="3">The sequence shown here is derived from an EMBL/GenBank/DDBJ whole genome shotgun (WGS) entry which is preliminary data.</text>
</comment>
<dbReference type="SUPFAM" id="SSF109604">
    <property type="entry name" value="HD-domain/PDEase-like"/>
    <property type="match status" value="1"/>
</dbReference>
<reference evidence="4" key="1">
    <citation type="submission" date="2015-01" db="EMBL/GenBank/DDBJ databases">
        <authorList>
            <person name="Aslett A.Martin."/>
            <person name="De Silva Nishadi"/>
        </authorList>
    </citation>
    <scope>NUCLEOTIDE SEQUENCE [LARGE SCALE GENOMIC DNA]</scope>
    <source>
        <strain evidence="4">UMC4404</strain>
    </source>
</reference>
<evidence type="ECO:0000259" key="2">
    <source>
        <dbReference type="Pfam" id="PF01966"/>
    </source>
</evidence>
<organism evidence="3 4">
    <name type="scientific">Paraclostridium sordellii</name>
    <name type="common">Clostridium sordellii</name>
    <dbReference type="NCBI Taxonomy" id="1505"/>
    <lineage>
        <taxon>Bacteria</taxon>
        <taxon>Bacillati</taxon>
        <taxon>Bacillota</taxon>
        <taxon>Clostridia</taxon>
        <taxon>Peptostreptococcales</taxon>
        <taxon>Peptostreptococcaceae</taxon>
        <taxon>Paraclostridium</taxon>
    </lineage>
</organism>
<dbReference type="Gene3D" id="1.10.3090.10">
    <property type="entry name" value="cca-adding enzyme, domain 2"/>
    <property type="match status" value="1"/>
</dbReference>
<dbReference type="NCBIfam" id="TIGR00277">
    <property type="entry name" value="HDIG"/>
    <property type="match status" value="1"/>
</dbReference>
<dbReference type="InterPro" id="IPR006675">
    <property type="entry name" value="HDIG_dom"/>
</dbReference>